<dbReference type="EMBL" id="WNWS01000007">
    <property type="protein sequence ID" value="KAE9988471.1"/>
    <property type="molecule type" value="Genomic_DNA"/>
</dbReference>
<sequence>MDTLTTISTLQISGPTTLTSNTTTTSKPSYDPSTFKQHLHTLPLELRQQILTLFLSTAISTAAEKDTVFNTSLRNIYRQTATRRLECPFHDAFQYHRQLPCLHMRDIRCAGCGHVHYRSGELDIYMPNVSVWAEFCKERYEAFVEAGGVVAKMVQQAVRRVYEGRSGELGNEWGWEGHLRVQQLAKKAVWRNYVVKAKARAEANKKTWAQVVAGK</sequence>
<dbReference type="EMBL" id="WNWR01000037">
    <property type="protein sequence ID" value="KAE9993142.1"/>
    <property type="molecule type" value="Genomic_DNA"/>
</dbReference>
<evidence type="ECO:0000313" key="3">
    <source>
        <dbReference type="Proteomes" id="UP000447873"/>
    </source>
</evidence>
<evidence type="ECO:0000313" key="4">
    <source>
        <dbReference type="Proteomes" id="UP000490939"/>
    </source>
</evidence>
<reference evidence="2 4" key="1">
    <citation type="submission" date="2019-07" db="EMBL/GenBank/DDBJ databases">
        <title>Venturia inaequalis Genome Resource.</title>
        <authorList>
            <person name="Lichtner F.J."/>
        </authorList>
    </citation>
    <scope>NUCLEOTIDE SEQUENCE [LARGE SCALE GENOMIC DNA]</scope>
    <source>
        <strain evidence="1 3">120213</strain>
        <strain evidence="2 4">DMI_063113</strain>
    </source>
</reference>
<dbReference type="Proteomes" id="UP000447873">
    <property type="component" value="Unassembled WGS sequence"/>
</dbReference>
<proteinExistence type="predicted"/>
<organism evidence="2 4">
    <name type="scientific">Venturia inaequalis</name>
    <name type="common">Apple scab fungus</name>
    <dbReference type="NCBI Taxonomy" id="5025"/>
    <lineage>
        <taxon>Eukaryota</taxon>
        <taxon>Fungi</taxon>
        <taxon>Dikarya</taxon>
        <taxon>Ascomycota</taxon>
        <taxon>Pezizomycotina</taxon>
        <taxon>Dothideomycetes</taxon>
        <taxon>Pleosporomycetidae</taxon>
        <taxon>Venturiales</taxon>
        <taxon>Venturiaceae</taxon>
        <taxon>Venturia</taxon>
    </lineage>
</organism>
<comment type="caution">
    <text evidence="2">The sequence shown here is derived from an EMBL/GenBank/DDBJ whole genome shotgun (WGS) entry which is preliminary data.</text>
</comment>
<gene>
    <name evidence="2" type="ORF">EG327_006321</name>
    <name evidence="1" type="ORF">EG328_010510</name>
</gene>
<accession>A0A8H3VT95</accession>
<evidence type="ECO:0000313" key="2">
    <source>
        <dbReference type="EMBL" id="KAE9993142.1"/>
    </source>
</evidence>
<evidence type="ECO:0000313" key="1">
    <source>
        <dbReference type="EMBL" id="KAE9988471.1"/>
    </source>
</evidence>
<dbReference type="AlphaFoldDB" id="A0A8H3VT95"/>
<protein>
    <submittedName>
        <fullName evidence="2">Uncharacterized protein</fullName>
    </submittedName>
</protein>
<name>A0A8H3VT95_VENIN</name>
<dbReference type="Proteomes" id="UP000490939">
    <property type="component" value="Unassembled WGS sequence"/>
</dbReference>
<keyword evidence="4" id="KW-1185">Reference proteome</keyword>
<dbReference type="OrthoDB" id="10371764at2759"/>